<dbReference type="VEuPathDB" id="VectorBase:GAUT002908"/>
<evidence type="ECO:0000256" key="1">
    <source>
        <dbReference type="ARBA" id="ARBA00001913"/>
    </source>
</evidence>
<name>A0A1A9UF64_GLOAU</name>
<dbReference type="Pfam" id="PF01532">
    <property type="entry name" value="Glyco_hydro_47"/>
    <property type="match status" value="1"/>
</dbReference>
<dbReference type="PRINTS" id="PR00747">
    <property type="entry name" value="GLYHDRLASE47"/>
</dbReference>
<dbReference type="GO" id="GO:0005975">
    <property type="term" value="P:carbohydrate metabolic process"/>
    <property type="evidence" value="ECO:0007669"/>
    <property type="project" value="InterPro"/>
</dbReference>
<dbReference type="PANTHER" id="PTHR11742:SF6">
    <property type="entry name" value="MANNOSYL-OLIGOSACCHARIDE ALPHA-1,2-MANNOSIDASE IA-RELATED"/>
    <property type="match status" value="1"/>
</dbReference>
<sequence>MCSSDLGATIVHGLDTLCIMGLDTEYEEGRDLIKHNFILDGISGWLSVFEMNMHFVRSFLILYAFTGDDIYEEKAQEVVDELLPAFRLPTGASYSLIQVENGSSKNYDIDCDKSSILGEVGSLHFEFAYLSHITGSSLCEENCVKKERNCPRDIERSGKIECLSIRLVPQKRIWSAIH</sequence>
<comment type="pathway">
    <text evidence="2">Protein modification; protein glycosylation.</text>
</comment>
<keyword evidence="6" id="KW-0326">Glycosidase</keyword>
<organism evidence="7 8">
    <name type="scientific">Glossina austeni</name>
    <name type="common">Savannah tsetse fly</name>
    <dbReference type="NCBI Taxonomy" id="7395"/>
    <lineage>
        <taxon>Eukaryota</taxon>
        <taxon>Metazoa</taxon>
        <taxon>Ecdysozoa</taxon>
        <taxon>Arthropoda</taxon>
        <taxon>Hexapoda</taxon>
        <taxon>Insecta</taxon>
        <taxon>Pterygota</taxon>
        <taxon>Neoptera</taxon>
        <taxon>Endopterygota</taxon>
        <taxon>Diptera</taxon>
        <taxon>Brachycera</taxon>
        <taxon>Muscomorpha</taxon>
        <taxon>Hippoboscoidea</taxon>
        <taxon>Glossinidae</taxon>
        <taxon>Glossina</taxon>
    </lineage>
</organism>
<dbReference type="GO" id="GO:0000139">
    <property type="term" value="C:Golgi membrane"/>
    <property type="evidence" value="ECO:0007669"/>
    <property type="project" value="TreeGrafter"/>
</dbReference>
<dbReference type="EC" id="3.2.1.-" evidence="6"/>
<dbReference type="SUPFAM" id="SSF48225">
    <property type="entry name" value="Seven-hairpin glycosidases"/>
    <property type="match status" value="1"/>
</dbReference>
<keyword evidence="4 6" id="KW-0378">Hydrolase</keyword>
<accession>A0A1A9UF64</accession>
<reference evidence="7" key="1">
    <citation type="submission" date="2020-05" db="UniProtKB">
        <authorList>
            <consortium name="EnsemblMetazoa"/>
        </authorList>
    </citation>
    <scope>IDENTIFICATION</scope>
    <source>
        <strain evidence="7">TTRI</strain>
    </source>
</reference>
<evidence type="ECO:0000313" key="7">
    <source>
        <dbReference type="EnsemblMetazoa" id="GAUT002908-PA"/>
    </source>
</evidence>
<evidence type="ECO:0000313" key="8">
    <source>
        <dbReference type="Proteomes" id="UP000078200"/>
    </source>
</evidence>
<comment type="cofactor">
    <cofactor evidence="1">
        <name>Ca(2+)</name>
        <dbReference type="ChEBI" id="CHEBI:29108"/>
    </cofactor>
</comment>
<evidence type="ECO:0000256" key="2">
    <source>
        <dbReference type="ARBA" id="ARBA00004922"/>
    </source>
</evidence>
<dbReference type="AlphaFoldDB" id="A0A1A9UF64"/>
<dbReference type="InterPro" id="IPR012341">
    <property type="entry name" value="6hp_glycosidase-like_sf"/>
</dbReference>
<dbReference type="InterPro" id="IPR001382">
    <property type="entry name" value="Glyco_hydro_47"/>
</dbReference>
<dbReference type="Proteomes" id="UP000078200">
    <property type="component" value="Unassembled WGS sequence"/>
</dbReference>
<dbReference type="PANTHER" id="PTHR11742">
    <property type="entry name" value="MANNOSYL-OLIGOSACCHARIDE ALPHA-1,2-MANNOSIDASE-RELATED"/>
    <property type="match status" value="1"/>
</dbReference>
<evidence type="ECO:0000256" key="6">
    <source>
        <dbReference type="RuleBase" id="RU361193"/>
    </source>
</evidence>
<evidence type="ECO:0000256" key="4">
    <source>
        <dbReference type="ARBA" id="ARBA00022801"/>
    </source>
</evidence>
<protein>
    <recommendedName>
        <fullName evidence="6">alpha-1,2-Mannosidase</fullName>
        <ecNumber evidence="6">3.2.1.-</ecNumber>
    </recommendedName>
</protein>
<evidence type="ECO:0000256" key="3">
    <source>
        <dbReference type="ARBA" id="ARBA00007658"/>
    </source>
</evidence>
<dbReference type="EnsemblMetazoa" id="GAUT002908-RA">
    <property type="protein sequence ID" value="GAUT002908-PA"/>
    <property type="gene ID" value="GAUT002908"/>
</dbReference>
<dbReference type="InterPro" id="IPR050749">
    <property type="entry name" value="Glycosyl_Hydrolase_47"/>
</dbReference>
<evidence type="ECO:0000256" key="5">
    <source>
        <dbReference type="ARBA" id="ARBA00023157"/>
    </source>
</evidence>
<comment type="similarity">
    <text evidence="3 6">Belongs to the glycosyl hydrolase 47 family.</text>
</comment>
<dbReference type="GO" id="GO:0004571">
    <property type="term" value="F:mannosyl-oligosaccharide 1,2-alpha-mannosidase activity"/>
    <property type="evidence" value="ECO:0007669"/>
    <property type="project" value="InterPro"/>
</dbReference>
<proteinExistence type="inferred from homology"/>
<dbReference type="InterPro" id="IPR036026">
    <property type="entry name" value="Seven-hairpin_glycosidases"/>
</dbReference>
<dbReference type="GO" id="GO:0005509">
    <property type="term" value="F:calcium ion binding"/>
    <property type="evidence" value="ECO:0007669"/>
    <property type="project" value="InterPro"/>
</dbReference>
<keyword evidence="5" id="KW-1015">Disulfide bond</keyword>
<dbReference type="GO" id="GO:0005783">
    <property type="term" value="C:endoplasmic reticulum"/>
    <property type="evidence" value="ECO:0007669"/>
    <property type="project" value="TreeGrafter"/>
</dbReference>
<keyword evidence="8" id="KW-1185">Reference proteome</keyword>
<dbReference type="STRING" id="7395.A0A1A9UF64"/>
<dbReference type="Gene3D" id="1.50.10.10">
    <property type="match status" value="1"/>
</dbReference>